<sequence>MLELKHLEKVAATFRNLAATAPTDETKAEMLAAAEEYQRRADVRRKSLETVKSIGARDDS</sequence>
<accession>A0A7G9S8R5</accession>
<name>A0A7G9S8R5_9SPHN</name>
<proteinExistence type="predicted"/>
<evidence type="ECO:0000313" key="1">
    <source>
        <dbReference type="EMBL" id="QNN64240.1"/>
    </source>
</evidence>
<gene>
    <name evidence="1" type="ORF">H9L12_07650</name>
</gene>
<organism evidence="1 2">
    <name type="scientific">Sphingomonas rhizophila</name>
    <dbReference type="NCBI Taxonomy" id="2071607"/>
    <lineage>
        <taxon>Bacteria</taxon>
        <taxon>Pseudomonadati</taxon>
        <taxon>Pseudomonadota</taxon>
        <taxon>Alphaproteobacteria</taxon>
        <taxon>Sphingomonadales</taxon>
        <taxon>Sphingomonadaceae</taxon>
        <taxon>Sphingomonas</taxon>
    </lineage>
</organism>
<dbReference type="RefSeq" id="WP_187541240.1">
    <property type="nucleotide sequence ID" value="NZ_CP060717.1"/>
</dbReference>
<dbReference type="KEGG" id="srhi:H9L12_07650"/>
<keyword evidence="2" id="KW-1185">Reference proteome</keyword>
<protein>
    <submittedName>
        <fullName evidence="1">Uncharacterized protein</fullName>
    </submittedName>
</protein>
<dbReference type="EMBL" id="CP060717">
    <property type="protein sequence ID" value="QNN64240.1"/>
    <property type="molecule type" value="Genomic_DNA"/>
</dbReference>
<evidence type="ECO:0000313" key="2">
    <source>
        <dbReference type="Proteomes" id="UP000515955"/>
    </source>
</evidence>
<reference evidence="1 2" key="1">
    <citation type="submission" date="2020-08" db="EMBL/GenBank/DDBJ databases">
        <title>Genome sequence of Sphingomonas rhizophila KACC 19189T.</title>
        <authorList>
            <person name="Hyun D.-W."/>
            <person name="Bae J.-W."/>
        </authorList>
    </citation>
    <scope>NUCLEOTIDE SEQUENCE [LARGE SCALE GENOMIC DNA]</scope>
    <source>
        <strain evidence="1 2">KACC 19189</strain>
    </source>
</reference>
<dbReference type="Proteomes" id="UP000515955">
    <property type="component" value="Chromosome"/>
</dbReference>
<dbReference type="AlphaFoldDB" id="A0A7G9S8R5"/>